<name>A0A7R9PYS8_9ACAR</name>
<dbReference type="SUPFAM" id="SSF56801">
    <property type="entry name" value="Acetyl-CoA synthetase-like"/>
    <property type="match status" value="1"/>
</dbReference>
<gene>
    <name evidence="1" type="ORF">OSB1V03_LOCUS5720</name>
</gene>
<dbReference type="Proteomes" id="UP000759131">
    <property type="component" value="Unassembled WGS sequence"/>
</dbReference>
<reference evidence="1" key="1">
    <citation type="submission" date="2020-11" db="EMBL/GenBank/DDBJ databases">
        <authorList>
            <person name="Tran Van P."/>
        </authorList>
    </citation>
    <scope>NUCLEOTIDE SEQUENCE</scope>
</reference>
<evidence type="ECO:0000313" key="1">
    <source>
        <dbReference type="EMBL" id="CAD7625285.1"/>
    </source>
</evidence>
<accession>A0A7R9PYS8</accession>
<dbReference type="AlphaFoldDB" id="A0A7R9PYS8"/>
<protein>
    <submittedName>
        <fullName evidence="1">Uncharacterized protein</fullName>
    </submittedName>
</protein>
<dbReference type="EMBL" id="CAJPIZ010002947">
    <property type="protein sequence ID" value="CAG2105715.1"/>
    <property type="molecule type" value="Genomic_DNA"/>
</dbReference>
<evidence type="ECO:0000313" key="2">
    <source>
        <dbReference type="Proteomes" id="UP000759131"/>
    </source>
</evidence>
<dbReference type="EMBL" id="OC857522">
    <property type="protein sequence ID" value="CAD7625285.1"/>
    <property type="molecule type" value="Genomic_DNA"/>
</dbReference>
<organism evidence="1">
    <name type="scientific">Medioppia subpectinata</name>
    <dbReference type="NCBI Taxonomy" id="1979941"/>
    <lineage>
        <taxon>Eukaryota</taxon>
        <taxon>Metazoa</taxon>
        <taxon>Ecdysozoa</taxon>
        <taxon>Arthropoda</taxon>
        <taxon>Chelicerata</taxon>
        <taxon>Arachnida</taxon>
        <taxon>Acari</taxon>
        <taxon>Acariformes</taxon>
        <taxon>Sarcoptiformes</taxon>
        <taxon>Oribatida</taxon>
        <taxon>Brachypylina</taxon>
        <taxon>Oppioidea</taxon>
        <taxon>Oppiidae</taxon>
        <taxon>Medioppia</taxon>
    </lineage>
</organism>
<keyword evidence="2" id="KW-1185">Reference proteome</keyword>
<proteinExistence type="predicted"/>
<dbReference type="OrthoDB" id="10253869at2759"/>
<sequence>MKAVDDAVVVGINNRIGLHWLRAYVVIKNGHTIAHENNPDYKHLEGEVEFVDYIHTTLIGNSVRKYCKESSDILHMVK</sequence>